<evidence type="ECO:0000313" key="2">
    <source>
        <dbReference type="Proteomes" id="UP000593560"/>
    </source>
</evidence>
<keyword evidence="2" id="KW-1185">Reference proteome</keyword>
<evidence type="ECO:0000313" key="1">
    <source>
        <dbReference type="EMBL" id="MBA0810467.1"/>
    </source>
</evidence>
<accession>A0A7J9HKW7</accession>
<comment type="caution">
    <text evidence="1">The sequence shown here is derived from an EMBL/GenBank/DDBJ whole genome shotgun (WGS) entry which is preliminary data.</text>
</comment>
<dbReference type="AlphaFoldDB" id="A0A7J9HKW7"/>
<dbReference type="EMBL" id="JABFAD010000010">
    <property type="protein sequence ID" value="MBA0810467.1"/>
    <property type="molecule type" value="Genomic_DNA"/>
</dbReference>
<dbReference type="Proteomes" id="UP000593560">
    <property type="component" value="Unassembled WGS sequence"/>
</dbReference>
<organism evidence="1 2">
    <name type="scientific">Gossypium harknessii</name>
    <dbReference type="NCBI Taxonomy" id="34285"/>
    <lineage>
        <taxon>Eukaryota</taxon>
        <taxon>Viridiplantae</taxon>
        <taxon>Streptophyta</taxon>
        <taxon>Embryophyta</taxon>
        <taxon>Tracheophyta</taxon>
        <taxon>Spermatophyta</taxon>
        <taxon>Magnoliopsida</taxon>
        <taxon>eudicotyledons</taxon>
        <taxon>Gunneridae</taxon>
        <taxon>Pentapetalae</taxon>
        <taxon>rosids</taxon>
        <taxon>malvids</taxon>
        <taxon>Malvales</taxon>
        <taxon>Malvaceae</taxon>
        <taxon>Malvoideae</taxon>
        <taxon>Gossypium</taxon>
    </lineage>
</organism>
<protein>
    <submittedName>
        <fullName evidence="1">Uncharacterized protein</fullName>
    </submittedName>
</protein>
<reference evidence="1 2" key="1">
    <citation type="journal article" date="2019" name="Genome Biol. Evol.">
        <title>Insights into the evolution of the New World diploid cottons (Gossypium, subgenus Houzingenia) based on genome sequencing.</title>
        <authorList>
            <person name="Grover C.E."/>
            <person name="Arick M.A. 2nd"/>
            <person name="Thrash A."/>
            <person name="Conover J.L."/>
            <person name="Sanders W.S."/>
            <person name="Peterson D.G."/>
            <person name="Frelichowski J.E."/>
            <person name="Scheffler J.A."/>
            <person name="Scheffler B.E."/>
            <person name="Wendel J.F."/>
        </authorList>
    </citation>
    <scope>NUCLEOTIDE SEQUENCE [LARGE SCALE GENOMIC DNA]</scope>
    <source>
        <strain evidence="1">0</strain>
        <tissue evidence="1">Leaf</tissue>
    </source>
</reference>
<dbReference type="OrthoDB" id="10296777at2759"/>
<proteinExistence type="predicted"/>
<sequence>MMRKVTKVRTSKCKMNILRPGSHVTAPEPYVVTLDDPQNSVSSPSIEFQEIDIDKYLQEPQPYTFIQEQGFDLVMRNYKGIWEIAIEREWTKFCLSPEEPKIILVVQEFYLALKEREAKRPVYEI</sequence>
<name>A0A7J9HKW7_9ROSI</name>
<gene>
    <name evidence="1" type="ORF">Gohar_002461</name>
</gene>